<dbReference type="AlphaFoldDB" id="A0A5J6WLF5"/>
<proteinExistence type="predicted"/>
<dbReference type="Proteomes" id="UP000327424">
    <property type="component" value="Chromosome"/>
</dbReference>
<gene>
    <name evidence="1" type="ORF">FR932_05235</name>
</gene>
<name>A0A5J6WLF5_MORMI</name>
<protein>
    <submittedName>
        <fullName evidence="1">Uncharacterized protein</fullName>
    </submittedName>
</protein>
<dbReference type="EMBL" id="CP044399">
    <property type="protein sequence ID" value="QFI37272.1"/>
    <property type="molecule type" value="Genomic_DNA"/>
</dbReference>
<accession>A0A5J6WLF5</accession>
<reference evidence="1 2" key="1">
    <citation type="submission" date="2019-09" db="EMBL/GenBank/DDBJ databases">
        <title>Hybrid Assembly of the complete Genome of the Deep-Sea Bacterium Moritella marina from long Nanopore and Illumina reads.</title>
        <authorList>
            <person name="Magin S."/>
            <person name="Georgoulis A."/>
            <person name="Papadimitriou K."/>
            <person name="Iliakis G."/>
            <person name="Vorgias C.E."/>
        </authorList>
    </citation>
    <scope>NUCLEOTIDE SEQUENCE [LARGE SCALE GENOMIC DNA]</scope>
    <source>
        <strain evidence="1 2">MP-1</strain>
    </source>
</reference>
<dbReference type="RefSeq" id="WP_019439900.1">
    <property type="nucleotide sequence ID" value="NZ_ALOE01000004.1"/>
</dbReference>
<dbReference type="OrthoDB" id="6308260at2"/>
<evidence type="ECO:0000313" key="2">
    <source>
        <dbReference type="Proteomes" id="UP000327424"/>
    </source>
</evidence>
<evidence type="ECO:0000313" key="1">
    <source>
        <dbReference type="EMBL" id="QFI37272.1"/>
    </source>
</evidence>
<keyword evidence="2" id="KW-1185">Reference proteome</keyword>
<organism evidence="1 2">
    <name type="scientific">Moritella marina ATCC 15381</name>
    <dbReference type="NCBI Taxonomy" id="1202962"/>
    <lineage>
        <taxon>Bacteria</taxon>
        <taxon>Pseudomonadati</taxon>
        <taxon>Pseudomonadota</taxon>
        <taxon>Gammaproteobacteria</taxon>
        <taxon>Alteromonadales</taxon>
        <taxon>Moritellaceae</taxon>
        <taxon>Moritella</taxon>
    </lineage>
</organism>
<dbReference type="KEGG" id="mmaa:FR932_05235"/>
<sequence>MSIEMMSRVARFKAKAQNVDWPDNLVDFESSNFCVSGIKPLIEVMDEIHSSFVWCWSMKDYLKKTLYELNKNTHYSGKKKTNRENFGDHFENEVNKYKELTLCADIANSEKHGGLDRKPRSGEKVRLDISHLLNISKHTIANIQRLDGQYYITPKCKDAVKIKVNIINENDVIISDAFLCIDKSLKAWDEISSTYSST</sequence>